<accession>A0ABD4A6N6</accession>
<name>A0ABD4A6N6_9BACI</name>
<comment type="caution">
    <text evidence="3">The sequence shown here is derived from an EMBL/GenBank/DDBJ whole genome shotgun (WGS) entry which is preliminary data.</text>
</comment>
<organism evidence="3 4">
    <name type="scientific">Caldibacillus thermoamylovorans</name>
    <dbReference type="NCBI Taxonomy" id="35841"/>
    <lineage>
        <taxon>Bacteria</taxon>
        <taxon>Bacillati</taxon>
        <taxon>Bacillota</taxon>
        <taxon>Bacilli</taxon>
        <taxon>Bacillales</taxon>
        <taxon>Bacillaceae</taxon>
        <taxon>Caldibacillus</taxon>
    </lineage>
</organism>
<dbReference type="Pfam" id="PF13400">
    <property type="entry name" value="Tad"/>
    <property type="match status" value="1"/>
</dbReference>
<evidence type="ECO:0000313" key="3">
    <source>
        <dbReference type="EMBL" id="KIO71872.1"/>
    </source>
</evidence>
<gene>
    <name evidence="3" type="ORF">B4167_3275</name>
</gene>
<feature type="domain" description="Putative Flp pilus-assembly TadG-like N-terminal" evidence="2">
    <location>
        <begin position="8"/>
        <end position="52"/>
    </location>
</feature>
<sequence>MKNLDERGNASFYIIWIVFIMGLMLVLIINISGVFVTKQQASNAAEQASIAATDVLYDGIREAVSDYDQYQIQKFLEANPLGVFPEEQKLSYKIDQQETNLLAVGYSRNEAAIQAIDQVVEAELPGLDEMLETYITDKIRTKLTDIRQVAADVIQRNNGDSSKSEVTVFKGERVQVKAVVHFEGQEQEKFLRKIVSDIPQKGSGPKLDFVHRLGWGEATYPLD</sequence>
<proteinExistence type="predicted"/>
<evidence type="ECO:0000313" key="4">
    <source>
        <dbReference type="Proteomes" id="UP000032076"/>
    </source>
</evidence>
<feature type="transmembrane region" description="Helical" evidence="1">
    <location>
        <begin position="12"/>
        <end position="36"/>
    </location>
</feature>
<keyword evidence="1" id="KW-0812">Transmembrane</keyword>
<evidence type="ECO:0000256" key="1">
    <source>
        <dbReference type="SAM" id="Phobius"/>
    </source>
</evidence>
<dbReference type="AlphaFoldDB" id="A0ABD4A6N6"/>
<protein>
    <recommendedName>
        <fullName evidence="2">Putative Flp pilus-assembly TadG-like N-terminal domain-containing protein</fullName>
    </recommendedName>
</protein>
<dbReference type="RefSeq" id="WP_041848711.1">
    <property type="nucleotide sequence ID" value="NZ_JXLS01000133.1"/>
</dbReference>
<reference evidence="3 4" key="1">
    <citation type="submission" date="2015-01" db="EMBL/GenBank/DDBJ databases">
        <title>Draft Genome Sequences of Four Bacillus thermoamylovorans Strains, Isolated From Food Products.</title>
        <authorList>
            <person name="Krawcyk A.O."/>
            <person name="Berendsen E.M."/>
            <person name="Eijlander R.T."/>
            <person name="de Jong A."/>
            <person name="Wells-Bennik M."/>
            <person name="Kuipers O.P."/>
        </authorList>
    </citation>
    <scope>NUCLEOTIDE SEQUENCE [LARGE SCALE GENOMIC DNA]</scope>
    <source>
        <strain evidence="3 4">B4167</strain>
    </source>
</reference>
<dbReference type="EMBL" id="JXLU01000114">
    <property type="protein sequence ID" value="KIO71872.1"/>
    <property type="molecule type" value="Genomic_DNA"/>
</dbReference>
<keyword evidence="1" id="KW-0472">Membrane</keyword>
<dbReference type="Proteomes" id="UP000032076">
    <property type="component" value="Unassembled WGS sequence"/>
</dbReference>
<evidence type="ECO:0000259" key="2">
    <source>
        <dbReference type="Pfam" id="PF13400"/>
    </source>
</evidence>
<dbReference type="InterPro" id="IPR028087">
    <property type="entry name" value="Tad_N"/>
</dbReference>
<keyword evidence="1" id="KW-1133">Transmembrane helix</keyword>